<protein>
    <submittedName>
        <fullName evidence="2">Uncharacterized protein</fullName>
    </submittedName>
</protein>
<gene>
    <name evidence="2" type="ORF">EDD59_107107</name>
</gene>
<name>A0A4R3KA67_9FIRM</name>
<evidence type="ECO:0000256" key="1">
    <source>
        <dbReference type="SAM" id="MobiDB-lite"/>
    </source>
</evidence>
<dbReference type="EMBL" id="SLZZ01000007">
    <property type="protein sequence ID" value="TCS79850.1"/>
    <property type="molecule type" value="Genomic_DNA"/>
</dbReference>
<feature type="region of interest" description="Disordered" evidence="1">
    <location>
        <begin position="61"/>
        <end position="97"/>
    </location>
</feature>
<dbReference type="RefSeq" id="WP_132380288.1">
    <property type="nucleotide sequence ID" value="NZ_DAIPCY010000069.1"/>
</dbReference>
<reference evidence="2 3" key="1">
    <citation type="submission" date="2019-03" db="EMBL/GenBank/DDBJ databases">
        <title>Genomic Encyclopedia of Type Strains, Phase IV (KMG-IV): sequencing the most valuable type-strain genomes for metagenomic binning, comparative biology and taxonomic classification.</title>
        <authorList>
            <person name="Goeker M."/>
        </authorList>
    </citation>
    <scope>NUCLEOTIDE SEQUENCE [LARGE SCALE GENOMIC DNA]</scope>
    <source>
        <strain evidence="2 3">DSM 29489</strain>
    </source>
</reference>
<dbReference type="OrthoDB" id="2066210at2"/>
<proteinExistence type="predicted"/>
<dbReference type="AlphaFoldDB" id="A0A4R3KA67"/>
<sequence length="97" mass="10624">MTFKRGDTCFILEDNSDVVQVKVVSKQGKNYIVQLIGACGALKLSENRLFETKEEAMASKKTSKAMVSPQLSDSNGRTGLPEIGIPDIFDGSRSRKI</sequence>
<dbReference type="Proteomes" id="UP000295726">
    <property type="component" value="Unassembled WGS sequence"/>
</dbReference>
<accession>A0A4R3KA67</accession>
<comment type="caution">
    <text evidence="2">The sequence shown here is derived from an EMBL/GenBank/DDBJ whole genome shotgun (WGS) entry which is preliminary data.</text>
</comment>
<evidence type="ECO:0000313" key="2">
    <source>
        <dbReference type="EMBL" id="TCS79850.1"/>
    </source>
</evidence>
<organism evidence="2 3">
    <name type="scientific">Muricomes intestini</name>
    <dbReference type="NCBI Taxonomy" id="1796634"/>
    <lineage>
        <taxon>Bacteria</taxon>
        <taxon>Bacillati</taxon>
        <taxon>Bacillota</taxon>
        <taxon>Clostridia</taxon>
        <taxon>Lachnospirales</taxon>
        <taxon>Lachnospiraceae</taxon>
        <taxon>Muricomes</taxon>
    </lineage>
</organism>
<evidence type="ECO:0000313" key="3">
    <source>
        <dbReference type="Proteomes" id="UP000295726"/>
    </source>
</evidence>
<keyword evidence="3" id="KW-1185">Reference proteome</keyword>